<evidence type="ECO:0000256" key="1">
    <source>
        <dbReference type="SAM" id="SignalP"/>
    </source>
</evidence>
<name>A0A5B0WSJ8_9GAMM</name>
<feature type="domain" description="DUF1214" evidence="2">
    <location>
        <begin position="378"/>
        <end position="484"/>
    </location>
</feature>
<dbReference type="InterPro" id="IPR010621">
    <property type="entry name" value="DUF1214"/>
</dbReference>
<dbReference type="Gene3D" id="1.10.3360.10">
    <property type="entry name" value="VPA0735-like domain"/>
    <property type="match status" value="1"/>
</dbReference>
<dbReference type="Gene3D" id="2.60.120.600">
    <property type="entry name" value="Domain of unknown function DUF1214, C-terminal domain"/>
    <property type="match status" value="1"/>
</dbReference>
<dbReference type="AlphaFoldDB" id="A0A5B0WSJ8"/>
<dbReference type="InterPro" id="IPR037049">
    <property type="entry name" value="DUF1214_C_sf"/>
</dbReference>
<evidence type="ECO:0000313" key="4">
    <source>
        <dbReference type="EMBL" id="KAA1189447.1"/>
    </source>
</evidence>
<dbReference type="RefSeq" id="WP_149612058.1">
    <property type="nucleotide sequence ID" value="NZ_VTUX01000007.1"/>
</dbReference>
<dbReference type="PANTHER" id="PTHR36509">
    <property type="entry name" value="BLL3101 PROTEIN"/>
    <property type="match status" value="1"/>
</dbReference>
<reference evidence="4 5" key="1">
    <citation type="submission" date="2019-09" db="EMBL/GenBank/DDBJ databases">
        <authorList>
            <person name="Chen X.-Y."/>
        </authorList>
    </citation>
    <scope>NUCLEOTIDE SEQUENCE [LARGE SCALE GENOMIC DNA]</scope>
    <source>
        <strain evidence="4 5">NY5</strain>
    </source>
</reference>
<dbReference type="Gene3D" id="2.60.40.1610">
    <property type="entry name" value="Domain of unknown function DUF1254"/>
    <property type="match status" value="1"/>
</dbReference>
<dbReference type="InterPro" id="IPR037050">
    <property type="entry name" value="DUF1254_sf"/>
</dbReference>
<accession>A0A5B0WSJ8</accession>
<proteinExistence type="predicted"/>
<dbReference type="PANTHER" id="PTHR36509:SF3">
    <property type="entry name" value="SIGNAL PEPTIDE PROTEIN"/>
    <property type="match status" value="1"/>
</dbReference>
<evidence type="ECO:0000313" key="5">
    <source>
        <dbReference type="Proteomes" id="UP000323708"/>
    </source>
</evidence>
<protein>
    <submittedName>
        <fullName evidence="4">DUF1254 domain-containing protein</fullName>
    </submittedName>
</protein>
<keyword evidence="5" id="KW-1185">Reference proteome</keyword>
<feature type="signal peptide" evidence="1">
    <location>
        <begin position="1"/>
        <end position="22"/>
    </location>
</feature>
<keyword evidence="1" id="KW-0732">Signal</keyword>
<comment type="caution">
    <text evidence="4">The sequence shown here is derived from an EMBL/GenBank/DDBJ whole genome shotgun (WGS) entry which is preliminary data.</text>
</comment>
<dbReference type="Proteomes" id="UP000323708">
    <property type="component" value="Unassembled WGS sequence"/>
</dbReference>
<feature type="domain" description="DUF1254" evidence="3">
    <location>
        <begin position="101"/>
        <end position="226"/>
    </location>
</feature>
<dbReference type="SUPFAM" id="SSF160935">
    <property type="entry name" value="VPA0735-like"/>
    <property type="match status" value="1"/>
</dbReference>
<sequence length="501" mass="54964">MTKLTKALASCLIMTLPITTLAGKPEFAADVPENVITPDVVNTRTLGKLEFFDGMPAPASVDKVFDNLDLIRATTAFLDGMKIASLRAMFQGYEDAGASPNEIVITETLMDARSIWLTPNTTTIYIGANVDISSGPVVIEVPEGILGLLDDAAFDYVADIGVLGPDKGKGGKYLLLHNDDDTAVPEGYFELRTKTYEHWLLLRRSPGPNGETESAVAAVKAGLNVYRFSEAGDPPAETFINVSGKQYNTVHANDEDFFKEIHVALNNNPEGAFAPEILGTFASIGIKRGEPFAPDARMREIMTEAAAIANATARAITYASRDRGTYFYEDRQWNSPFQRQSYEFLEDGARILDDRTYFFYMATGITPAMTAPPVGSGSVYAMTARDEDGVYLDGSKTYKVTLPAPIPAKNFWSFMLYSGQTRSILETDQKSGGIDSNRPGIKPNADGSFTIYVGPEAPRGWENNWAQTMPGKSFNVMLRLYGPLEPWFDKSWKPGDFVEVK</sequence>
<organism evidence="4 5">
    <name type="scientific">Pseudohalioglobus sediminis</name>
    <dbReference type="NCBI Taxonomy" id="2606449"/>
    <lineage>
        <taxon>Bacteria</taxon>
        <taxon>Pseudomonadati</taxon>
        <taxon>Pseudomonadota</taxon>
        <taxon>Gammaproteobacteria</taxon>
        <taxon>Cellvibrionales</taxon>
        <taxon>Halieaceae</taxon>
        <taxon>Pseudohalioglobus</taxon>
    </lineage>
</organism>
<dbReference type="InterPro" id="IPR010679">
    <property type="entry name" value="DUF1254"/>
</dbReference>
<evidence type="ECO:0000259" key="2">
    <source>
        <dbReference type="Pfam" id="PF06742"/>
    </source>
</evidence>
<dbReference type="Pfam" id="PF06742">
    <property type="entry name" value="DUF1214"/>
    <property type="match status" value="1"/>
</dbReference>
<dbReference type="EMBL" id="VTUX01000007">
    <property type="protein sequence ID" value="KAA1189447.1"/>
    <property type="molecule type" value="Genomic_DNA"/>
</dbReference>
<gene>
    <name evidence="4" type="ORF">F0M18_13885</name>
</gene>
<feature type="chain" id="PRO_5023123272" evidence="1">
    <location>
        <begin position="23"/>
        <end position="501"/>
    </location>
</feature>
<evidence type="ECO:0000259" key="3">
    <source>
        <dbReference type="Pfam" id="PF06863"/>
    </source>
</evidence>
<dbReference type="Pfam" id="PF06863">
    <property type="entry name" value="DUF1254"/>
    <property type="match status" value="1"/>
</dbReference>